<dbReference type="InterPro" id="IPR013517">
    <property type="entry name" value="FG-GAP"/>
</dbReference>
<dbReference type="PANTHER" id="PTHR44103">
    <property type="entry name" value="PROPROTEIN CONVERTASE P"/>
    <property type="match status" value="1"/>
</dbReference>
<keyword evidence="3" id="KW-1185">Reference proteome</keyword>
<reference evidence="2 3" key="1">
    <citation type="submission" date="2016-10" db="EMBL/GenBank/DDBJ databases">
        <authorList>
            <person name="de Groot N.N."/>
        </authorList>
    </citation>
    <scope>NUCLEOTIDE SEQUENCE [LARGE SCALE GENOMIC DNA]</scope>
    <source>
        <strain evidence="2 3">DSM 19981</strain>
    </source>
</reference>
<evidence type="ECO:0000313" key="3">
    <source>
        <dbReference type="Proteomes" id="UP000199473"/>
    </source>
</evidence>
<accession>A0A1I4FB87</accession>
<dbReference type="RefSeq" id="WP_175534245.1">
    <property type="nucleotide sequence ID" value="NZ_FOSQ01000027.1"/>
</dbReference>
<feature type="non-terminal residue" evidence="2">
    <location>
        <position position="318"/>
    </location>
</feature>
<dbReference type="Pfam" id="PF13517">
    <property type="entry name" value="FG-GAP_3"/>
    <property type="match status" value="2"/>
</dbReference>
<evidence type="ECO:0000313" key="2">
    <source>
        <dbReference type="EMBL" id="SFL15235.1"/>
    </source>
</evidence>
<dbReference type="STRING" id="1123062.SAMN02745775_12724"/>
<dbReference type="Gene3D" id="2.130.10.130">
    <property type="entry name" value="Integrin alpha, N-terminal"/>
    <property type="match status" value="2"/>
</dbReference>
<protein>
    <submittedName>
        <fullName evidence="2">Repeat domain-containing protein</fullName>
    </submittedName>
</protein>
<evidence type="ECO:0000256" key="1">
    <source>
        <dbReference type="ARBA" id="ARBA00022729"/>
    </source>
</evidence>
<dbReference type="InterPro" id="IPR028994">
    <property type="entry name" value="Integrin_alpha_N"/>
</dbReference>
<dbReference type="SUPFAM" id="SSF69318">
    <property type="entry name" value="Integrin alpha N-terminal domain"/>
    <property type="match status" value="1"/>
</dbReference>
<dbReference type="AlphaFoldDB" id="A0A1I4FB87"/>
<dbReference type="EMBL" id="FOSQ01000027">
    <property type="protein sequence ID" value="SFL15235.1"/>
    <property type="molecule type" value="Genomic_DNA"/>
</dbReference>
<proteinExistence type="predicted"/>
<organism evidence="2 3">
    <name type="scientific">Falsiroseomonas stagni DSM 19981</name>
    <dbReference type="NCBI Taxonomy" id="1123062"/>
    <lineage>
        <taxon>Bacteria</taxon>
        <taxon>Pseudomonadati</taxon>
        <taxon>Pseudomonadota</taxon>
        <taxon>Alphaproteobacteria</taxon>
        <taxon>Acetobacterales</taxon>
        <taxon>Roseomonadaceae</taxon>
        <taxon>Falsiroseomonas</taxon>
    </lineage>
</organism>
<dbReference type="PANTHER" id="PTHR44103:SF1">
    <property type="entry name" value="PROPROTEIN CONVERTASE P"/>
    <property type="match status" value="1"/>
</dbReference>
<dbReference type="Proteomes" id="UP000199473">
    <property type="component" value="Unassembled WGS sequence"/>
</dbReference>
<name>A0A1I4FB87_9PROT</name>
<sequence length="318" mass="32777">MSSSLVTLAPASNNPFASIDIGFYAAPAFTDLDGDGDLDLVVGAYNGTLAAYRNQNGSFAAFTANPFAGIDVGAFSKPAFVDLDGDLDLDMVVGTGSHTIVAYRNTNGVFAALSANPFAGIDAGFRVNPTFVDLDGDGDLDLIAGNVHGTVLPYRNTGGSFAAFDVNPFPIQANEFHSRTSPAFVDLDSDGDLDLVVGNIQGTLLTYENRHGTFTAMADNPFASIDVGKNAAPTFFDLDGDGDLDIVVGTYYGTVLTFALVVPPDITPPDTTIVTAAFSADTAANGATNTDFVTKTAAQTISGTLSAAIVAGETVHVS</sequence>
<keyword evidence="1" id="KW-0732">Signal</keyword>
<gene>
    <name evidence="2" type="ORF">SAMN02745775_12724</name>
</gene>